<dbReference type="GO" id="GO:0016787">
    <property type="term" value="F:hydrolase activity"/>
    <property type="evidence" value="ECO:0007669"/>
    <property type="project" value="UniProtKB-KW"/>
</dbReference>
<feature type="region of interest" description="Disordered" evidence="12">
    <location>
        <begin position="39"/>
        <end position="69"/>
    </location>
</feature>
<feature type="region of interest" description="Disordered" evidence="12">
    <location>
        <begin position="775"/>
        <end position="801"/>
    </location>
</feature>
<feature type="region of interest" description="CC/SHH/C" evidence="11">
    <location>
        <begin position="109"/>
        <end position="137"/>
    </location>
</feature>
<keyword evidence="5" id="KW-0547">Nucleotide-binding</keyword>
<dbReference type="VEuPathDB" id="FungiDB:FOC1_g10012940"/>
<dbReference type="CDD" id="cd21400">
    <property type="entry name" value="ZBD_UPF1-like"/>
    <property type="match status" value="1"/>
</dbReference>
<dbReference type="GO" id="GO:0003723">
    <property type="term" value="F:RNA binding"/>
    <property type="evidence" value="ECO:0007669"/>
    <property type="project" value="InterPro"/>
</dbReference>
<dbReference type="Gene3D" id="3.40.50.300">
    <property type="entry name" value="P-loop containing nucleotide triphosphate hydrolases"/>
    <property type="match status" value="1"/>
</dbReference>
<evidence type="ECO:0000256" key="12">
    <source>
        <dbReference type="SAM" id="MobiDB-lite"/>
    </source>
</evidence>
<dbReference type="GO" id="GO:0003724">
    <property type="term" value="F:RNA helicase activity"/>
    <property type="evidence" value="ECO:0007669"/>
    <property type="project" value="InterPro"/>
</dbReference>
<feature type="compositionally biased region" description="Acidic residues" evidence="12">
    <location>
        <begin position="52"/>
        <end position="66"/>
    </location>
</feature>
<dbReference type="InterPro" id="IPR027417">
    <property type="entry name" value="P-loop_NTPase"/>
</dbReference>
<dbReference type="GO" id="GO:0005524">
    <property type="term" value="F:ATP binding"/>
    <property type="evidence" value="ECO:0007669"/>
    <property type="project" value="UniProtKB-KW"/>
</dbReference>
<dbReference type="SUPFAM" id="SSF52540">
    <property type="entry name" value="P-loop containing nucleoside triphosphate hydrolases"/>
    <property type="match status" value="1"/>
</dbReference>
<evidence type="ECO:0000313" key="15">
    <source>
        <dbReference type="Proteomes" id="UP000016928"/>
    </source>
</evidence>
<dbReference type="FunFam" id="2.40.30.230:FF:000003">
    <property type="entry name" value="Regulator of nonsense transcripts 1"/>
    <property type="match status" value="1"/>
</dbReference>
<organism evidence="14 15">
    <name type="scientific">Fusarium oxysporum f. sp. cubense (strain race 1)</name>
    <name type="common">Panama disease fungus</name>
    <dbReference type="NCBI Taxonomy" id="1229664"/>
    <lineage>
        <taxon>Eukaryota</taxon>
        <taxon>Fungi</taxon>
        <taxon>Dikarya</taxon>
        <taxon>Ascomycota</taxon>
        <taxon>Pezizomycotina</taxon>
        <taxon>Sordariomycetes</taxon>
        <taxon>Hypocreomycetidae</taxon>
        <taxon>Hypocreales</taxon>
        <taxon>Nectriaceae</taxon>
        <taxon>Fusarium</taxon>
        <taxon>Fusarium oxysporum species complex</taxon>
    </lineage>
</organism>
<dbReference type="OMA" id="EMWKEDA"/>
<comment type="subcellular location">
    <subcellularLocation>
        <location evidence="1">Cytoplasm</location>
    </subcellularLocation>
</comment>
<accession>N4TTW6</accession>
<dbReference type="EMBL" id="KB731259">
    <property type="protein sequence ID" value="ENH62702.1"/>
    <property type="molecule type" value="Genomic_DNA"/>
</dbReference>
<dbReference type="InterPro" id="IPR018999">
    <property type="entry name" value="UPF1_CH/ZBD"/>
</dbReference>
<evidence type="ECO:0000256" key="1">
    <source>
        <dbReference type="ARBA" id="ARBA00004496"/>
    </source>
</evidence>
<dbReference type="Pfam" id="PF09416">
    <property type="entry name" value="UPF1_Zn_bind"/>
    <property type="match status" value="1"/>
</dbReference>
<evidence type="ECO:0000256" key="4">
    <source>
        <dbReference type="ARBA" id="ARBA00022723"/>
    </source>
</evidence>
<dbReference type="InterPro" id="IPR045055">
    <property type="entry name" value="DNA2/NAM7-like"/>
</dbReference>
<evidence type="ECO:0000256" key="6">
    <source>
        <dbReference type="ARBA" id="ARBA00022771"/>
    </source>
</evidence>
<dbReference type="GO" id="GO:0008270">
    <property type="term" value="F:zinc ion binding"/>
    <property type="evidence" value="ECO:0007669"/>
    <property type="project" value="UniProtKB-UniRule"/>
</dbReference>
<dbReference type="Gene3D" id="2.40.30.230">
    <property type="match status" value="1"/>
</dbReference>
<keyword evidence="4 11" id="KW-0479">Metal-binding</keyword>
<dbReference type="PROSITE" id="PS51997">
    <property type="entry name" value="UPF1_CH_RICH"/>
    <property type="match status" value="1"/>
</dbReference>
<dbReference type="InterPro" id="IPR040812">
    <property type="entry name" value="UPF1_1B_dom"/>
</dbReference>
<reference evidence="15" key="1">
    <citation type="submission" date="2012-09" db="EMBL/GenBank/DDBJ databases">
        <title>Genome sequencing and comparative transcriptomics of race 1 and race 4 of banana pathogen: Fusarium oxysporum f. sp. cubense.</title>
        <authorList>
            <person name="Fang X."/>
            <person name="Huang J."/>
        </authorList>
    </citation>
    <scope>NUCLEOTIDE SEQUENCE [LARGE SCALE GENOMIC DNA]</scope>
    <source>
        <strain evidence="15">race 1</strain>
    </source>
</reference>
<dbReference type="AlphaFoldDB" id="N4TTW6"/>
<dbReference type="PANTHER" id="PTHR10887:SF364">
    <property type="entry name" value="REGULATOR OF NONSENSE TRANSCRIPTS 1"/>
    <property type="match status" value="1"/>
</dbReference>
<comment type="similarity">
    <text evidence="2">Belongs to the DNA2/NAM7 helicase family.</text>
</comment>
<name>N4TTW6_FUSC1</name>
<evidence type="ECO:0000256" key="2">
    <source>
        <dbReference type="ARBA" id="ARBA00007913"/>
    </source>
</evidence>
<evidence type="ECO:0000259" key="13">
    <source>
        <dbReference type="PROSITE" id="PS51997"/>
    </source>
</evidence>
<dbReference type="OrthoDB" id="6513042at2759"/>
<evidence type="ECO:0000256" key="9">
    <source>
        <dbReference type="ARBA" id="ARBA00022833"/>
    </source>
</evidence>
<evidence type="ECO:0000313" key="14">
    <source>
        <dbReference type="EMBL" id="ENH62702.1"/>
    </source>
</evidence>
<evidence type="ECO:0000256" key="5">
    <source>
        <dbReference type="ARBA" id="ARBA00022741"/>
    </source>
</evidence>
<feature type="region of interest" description="C4" evidence="11">
    <location>
        <begin position="155"/>
        <end position="185"/>
    </location>
</feature>
<dbReference type="STRING" id="1229664.N4TTW6"/>
<evidence type="ECO:0000256" key="10">
    <source>
        <dbReference type="ARBA" id="ARBA00022840"/>
    </source>
</evidence>
<dbReference type="GO" id="GO:0005737">
    <property type="term" value="C:cytoplasm"/>
    <property type="evidence" value="ECO:0007669"/>
    <property type="project" value="UniProtKB-SubCell"/>
</dbReference>
<dbReference type="GO" id="GO:0000184">
    <property type="term" value="P:nuclear-transcribed mRNA catabolic process, nonsense-mediated decay"/>
    <property type="evidence" value="ECO:0007669"/>
    <property type="project" value="InterPro"/>
</dbReference>
<evidence type="ECO:0000256" key="3">
    <source>
        <dbReference type="ARBA" id="ARBA00022490"/>
    </source>
</evidence>
<reference evidence="15" key="2">
    <citation type="journal article" date="2014" name="PLoS ONE">
        <title>Genome and Transcriptome Analysis of the Fungal Pathogen Fusarium oxysporum f. sp. cubense Causing Banana Vascular Wilt Disease.</title>
        <authorList>
            <person name="Guo L."/>
            <person name="Han L."/>
            <person name="Yang L."/>
            <person name="Zeng H."/>
            <person name="Fan D."/>
            <person name="Zhu Y."/>
            <person name="Feng Y."/>
            <person name="Wang G."/>
            <person name="Peng C."/>
            <person name="Jiang X."/>
            <person name="Zhou D."/>
            <person name="Ni P."/>
            <person name="Liang C."/>
            <person name="Liu L."/>
            <person name="Wang J."/>
            <person name="Mao C."/>
            <person name="Fang X."/>
            <person name="Peng M."/>
            <person name="Huang J."/>
        </authorList>
    </citation>
    <scope>NUCLEOTIDE SEQUENCE [LARGE SCALE GENOMIC DNA]</scope>
    <source>
        <strain evidence="15">race 1</strain>
    </source>
</reference>
<proteinExistence type="inferred from homology"/>
<keyword evidence="6 11" id="KW-0863">Zinc-finger</keyword>
<evidence type="ECO:0000256" key="8">
    <source>
        <dbReference type="ARBA" id="ARBA00022806"/>
    </source>
</evidence>
<dbReference type="Pfam" id="PF13086">
    <property type="entry name" value="AAA_11"/>
    <property type="match status" value="1"/>
</dbReference>
<keyword evidence="8" id="KW-0347">Helicase</keyword>
<keyword evidence="9 11" id="KW-0862">Zinc</keyword>
<dbReference type="Proteomes" id="UP000016928">
    <property type="component" value="Unassembled WGS sequence"/>
</dbReference>
<feature type="compositionally biased region" description="Basic and acidic residues" evidence="12">
    <location>
        <begin position="41"/>
        <end position="51"/>
    </location>
</feature>
<feature type="domain" description="Upf1" evidence="13">
    <location>
        <begin position="87"/>
        <end position="244"/>
    </location>
</feature>
<sequence>MEGAFTHVGNHLISDSAAAIKAGADDLSTIDPDESLLYGKYGDRNGRRRADDDDNQTEAFEEDDNDSLNSVPIDGLTGLKLKGQDEEKELPAHACAYCGIHSPGCVVKCLTCNKWFCSARGNGTSTHIVNHLVRARHKEVQLHPESTLGDTVLECYNCGTKNAFLLGFIPAKSDTVVVLLCRQPCAANTSNKDMNWDTSRWQPLIEERAFLPWLVATPSDSEQLRARHLTPNMIAKLEEMWKIEPKATVVDLEKAASIDDDPQPVLLNYDDPYHYQNIFGPLVKMESDYDKKLKEAQSEDGLLVRWDYGLNNKHLVSFNLHKIESGDVKLAVGDEMRLRYKGELRSPWEGVGYVIKIPNNQSDEVTLELRKTGNEKLVPTDLSHNFSADYVWKATSYDRMQLAMKTFAVDDMSVSGYIFHTLLGHEVQLQVMKTNLPKKWSAPGLPDLNPSQVGAIKAVLQKPLSLIQGPPGTGKTVTSATIIYHLAKMSGNQVLVCAPSNVAVDQLCERVHRTGLKVVRLTAKSREDVESSVSFLALHEQVRMSEHNSELVKLSQLKNELGELSSQDEKKYKQLTKIAERDILNNADDRKCFVEGPLTNLQACLLQFSRPKVSYRQKNQQPQFGAGSYSNGGRFNPPPSGRDFDAGSMVSYIPDDVSSVHGSAFGGASLSSAFPPMFSSFTPDQWPGLPGVTAPGRGGKSRGRATESIAGESVANSEYTDASSSVIGGKGVGQGGVSLGAGLHDAVTGMRPVSYSQSDRLKQYVESSGRMVPGNGYGRRFDDDEKSVSTAFHSQIGGGYD</sequence>
<keyword evidence="10" id="KW-0067">ATP-binding</keyword>
<dbReference type="PANTHER" id="PTHR10887">
    <property type="entry name" value="DNA2/NAM7 HELICASE FAMILY"/>
    <property type="match status" value="1"/>
</dbReference>
<feature type="region of interest" description="Disordered" evidence="12">
    <location>
        <begin position="617"/>
        <end position="648"/>
    </location>
</feature>
<evidence type="ECO:0000256" key="11">
    <source>
        <dbReference type="PROSITE-ProRule" id="PRU01341"/>
    </source>
</evidence>
<protein>
    <submittedName>
        <fullName evidence="14">Regulator of nonsense transcripts 1 like protein</fullName>
    </submittedName>
</protein>
<dbReference type="HOGENOM" id="CLU_001666_4_0_1"/>
<keyword evidence="3" id="KW-0963">Cytoplasm</keyword>
<dbReference type="InterPro" id="IPR041677">
    <property type="entry name" value="DNA2/NAM7_AAA_11"/>
</dbReference>
<feature type="compositionally biased region" description="Polar residues" evidence="12">
    <location>
        <begin position="617"/>
        <end position="633"/>
    </location>
</feature>
<feature type="region of interest" description="C3H" evidence="11">
    <location>
        <begin position="95"/>
        <end position="127"/>
    </location>
</feature>
<dbReference type="CDD" id="cd21407">
    <property type="entry name" value="1B_UPF1-like"/>
    <property type="match status" value="1"/>
</dbReference>
<dbReference type="Pfam" id="PF18141">
    <property type="entry name" value="UPF1_1B_dom"/>
    <property type="match status" value="1"/>
</dbReference>
<keyword evidence="7" id="KW-0378">Hydrolase</keyword>
<gene>
    <name evidence="14" type="ORF">FOC1_g10012940</name>
</gene>
<evidence type="ECO:0000256" key="7">
    <source>
        <dbReference type="ARBA" id="ARBA00022801"/>
    </source>
</evidence>